<evidence type="ECO:0000256" key="8">
    <source>
        <dbReference type="ARBA" id="ARBA00022964"/>
    </source>
</evidence>
<comment type="similarity">
    <text evidence="4">Belongs to the gamma-BBH/TMLD family.</text>
</comment>
<evidence type="ECO:0000256" key="7">
    <source>
        <dbReference type="ARBA" id="ARBA00022873"/>
    </source>
</evidence>
<evidence type="ECO:0000313" key="18">
    <source>
        <dbReference type="EMBL" id="KAH6598283.1"/>
    </source>
</evidence>
<dbReference type="PANTHER" id="PTHR10696">
    <property type="entry name" value="GAMMA-BUTYROBETAINE HYDROXYLASE-RELATED"/>
    <property type="match status" value="1"/>
</dbReference>
<evidence type="ECO:0000256" key="4">
    <source>
        <dbReference type="ARBA" id="ARBA00008654"/>
    </source>
</evidence>
<evidence type="ECO:0000256" key="11">
    <source>
        <dbReference type="ARBA" id="ARBA00030363"/>
    </source>
</evidence>
<comment type="function">
    <text evidence="14">Converts trimethyllysine (TML) into hydroxytrimethyllysine (HTML).</text>
</comment>
<evidence type="ECO:0000256" key="5">
    <source>
        <dbReference type="ARBA" id="ARBA00012267"/>
    </source>
</evidence>
<dbReference type="InterPro" id="IPR038492">
    <property type="entry name" value="GBBH-like_N_sf"/>
</dbReference>
<dbReference type="NCBIfam" id="TIGR02410">
    <property type="entry name" value="carnitine_TMLD"/>
    <property type="match status" value="1"/>
</dbReference>
<dbReference type="Pfam" id="PF06155">
    <property type="entry name" value="GBBH-like_N"/>
    <property type="match status" value="1"/>
</dbReference>
<dbReference type="SUPFAM" id="SSF51197">
    <property type="entry name" value="Clavaminate synthase-like"/>
    <property type="match status" value="1"/>
</dbReference>
<comment type="caution">
    <text evidence="18">The sequence shown here is derived from an EMBL/GenBank/DDBJ whole genome shotgun (WGS) entry which is preliminary data.</text>
</comment>
<dbReference type="InterPro" id="IPR012776">
    <property type="entry name" value="Trimethyllysine_dOase"/>
</dbReference>
<keyword evidence="6" id="KW-0479">Metal-binding</keyword>
<comment type="cofactor">
    <cofactor evidence="2">
        <name>L-ascorbate</name>
        <dbReference type="ChEBI" id="CHEBI:38290"/>
    </cofactor>
</comment>
<reference evidence="18 19" key="1">
    <citation type="submission" date="2021-02" db="EMBL/GenBank/DDBJ databases">
        <title>Variation within the Batrachochytrium salamandrivorans European outbreak.</title>
        <authorList>
            <person name="Kelly M."/>
            <person name="Pasmans F."/>
            <person name="Shea T.P."/>
            <person name="Munoz J.F."/>
            <person name="Carranza S."/>
            <person name="Cuomo C.A."/>
            <person name="Martel A."/>
        </authorList>
    </citation>
    <scope>NUCLEOTIDE SEQUENCE [LARGE SCALE GENOMIC DNA]</scope>
    <source>
        <strain evidence="18 19">AMFP18/2</strain>
    </source>
</reference>
<accession>A0ABQ8FHD7</accession>
<evidence type="ECO:0000313" key="19">
    <source>
        <dbReference type="Proteomes" id="UP001648503"/>
    </source>
</evidence>
<feature type="domain" description="Gamma-butyrobetaine hydroxylase-like N-terminal" evidence="17">
    <location>
        <begin position="45"/>
        <end position="117"/>
    </location>
</feature>
<name>A0ABQ8FHD7_9FUNG</name>
<dbReference type="Pfam" id="PF02668">
    <property type="entry name" value="TauD"/>
    <property type="match status" value="1"/>
</dbReference>
<dbReference type="Proteomes" id="UP001648503">
    <property type="component" value="Unassembled WGS sequence"/>
</dbReference>
<evidence type="ECO:0000256" key="15">
    <source>
        <dbReference type="ARBA" id="ARBA00049334"/>
    </source>
</evidence>
<comment type="catalytic activity">
    <reaction evidence="15">
        <text>N(6),N(6),N(6)-trimethyl-L-lysine + 2-oxoglutarate + O2 = (3S)-3-hydroxy-N(6),N(6),N(6)-trimethyl-L-lysine + succinate + CO2</text>
        <dbReference type="Rhea" id="RHEA:14181"/>
        <dbReference type="ChEBI" id="CHEBI:15379"/>
        <dbReference type="ChEBI" id="CHEBI:16526"/>
        <dbReference type="ChEBI" id="CHEBI:16810"/>
        <dbReference type="ChEBI" id="CHEBI:30031"/>
        <dbReference type="ChEBI" id="CHEBI:58100"/>
        <dbReference type="ChEBI" id="CHEBI:141499"/>
        <dbReference type="EC" id="1.14.11.8"/>
    </reaction>
</comment>
<evidence type="ECO:0000256" key="3">
    <source>
        <dbReference type="ARBA" id="ARBA00005022"/>
    </source>
</evidence>
<keyword evidence="9" id="KW-0560">Oxidoreductase</keyword>
<dbReference type="InterPro" id="IPR042098">
    <property type="entry name" value="TauD-like_sf"/>
</dbReference>
<dbReference type="EC" id="1.14.11.8" evidence="5"/>
<evidence type="ECO:0000256" key="2">
    <source>
        <dbReference type="ARBA" id="ARBA00001961"/>
    </source>
</evidence>
<evidence type="ECO:0000256" key="12">
    <source>
        <dbReference type="ARBA" id="ARBA00031778"/>
    </source>
</evidence>
<evidence type="ECO:0000256" key="14">
    <source>
        <dbReference type="ARBA" id="ARBA00046008"/>
    </source>
</evidence>
<dbReference type="PANTHER" id="PTHR10696:SF51">
    <property type="entry name" value="TRIMETHYLLYSINE DIOXYGENASE, MITOCHONDRIAL"/>
    <property type="match status" value="1"/>
</dbReference>
<protein>
    <recommendedName>
        <fullName evidence="5">trimethyllysine dioxygenase</fullName>
        <ecNumber evidence="5">1.14.11.8</ecNumber>
    </recommendedName>
    <alternativeName>
        <fullName evidence="12">Epsilon-trimethyllysine 2-oxoglutarate dioxygenase</fullName>
    </alternativeName>
    <alternativeName>
        <fullName evidence="11">TML hydroxylase</fullName>
    </alternativeName>
    <alternativeName>
        <fullName evidence="13">TML-alpha-ketoglutarate dioxygenase</fullName>
    </alternativeName>
</protein>
<dbReference type="InterPro" id="IPR050411">
    <property type="entry name" value="AlphaKG_dependent_hydroxylases"/>
</dbReference>
<dbReference type="EMBL" id="JAFCIX010000114">
    <property type="protein sequence ID" value="KAH6598283.1"/>
    <property type="molecule type" value="Genomic_DNA"/>
</dbReference>
<keyword evidence="10" id="KW-0408">Iron</keyword>
<comment type="pathway">
    <text evidence="3">Amine and polyamine biosynthesis; carnitine biosynthesis.</text>
</comment>
<dbReference type="InterPro" id="IPR003819">
    <property type="entry name" value="TauD/TfdA-like"/>
</dbReference>
<keyword evidence="19" id="KW-1185">Reference proteome</keyword>
<comment type="cofactor">
    <cofactor evidence="1">
        <name>Fe(2+)</name>
        <dbReference type="ChEBI" id="CHEBI:29033"/>
    </cofactor>
</comment>
<sequence length="422" mass="47337">MPQSTGQYGWQPKNSRLLVTNNKNQPIGNSTLASTTPSVYKPPNATSIQITFADGCISSFHGIWLRDHCRCSACFHQVTRQRLVDTTQIPLDIVPQDVSIIGDRVIIEWSNPSHTTELTLGWLRQHSYAPKLPIEPSLAQPSVGSHFKLWDASIVDNLPTTPYADIMAGDDGLRHWLTNIDTYGIGFVSGVPVTAEATEKLGRRISFIRETHYGRFWDFSPNMEHGDTAYTSLGLGAHTDTTYFTDPIGLQLFHLLEHRGKGGESLYVDGFQIAAEMREKAHWAFEALTQIPISAHSAGDEHTLMQPTPRLFRIIQLDASGAPVQIRFNNNDRSVLDHLTGEEVERFYAALHVWMRLVATKRNEAWVSLKPGMAVMVDNWRVLHGRAAFTGFRRLVGSYHGWDDYRSCVKMVCDGGKAKHDI</sequence>
<dbReference type="CDD" id="cd00250">
    <property type="entry name" value="CAS_like"/>
    <property type="match status" value="1"/>
</dbReference>
<gene>
    <name evidence="18" type="ORF">BASA50_003897</name>
</gene>
<evidence type="ECO:0000259" key="16">
    <source>
        <dbReference type="Pfam" id="PF02668"/>
    </source>
</evidence>
<feature type="domain" description="TauD/TfdA-like" evidence="16">
    <location>
        <begin position="162"/>
        <end position="399"/>
    </location>
</feature>
<dbReference type="Gene3D" id="3.60.130.10">
    <property type="entry name" value="Clavaminate synthase-like"/>
    <property type="match status" value="1"/>
</dbReference>
<evidence type="ECO:0000256" key="10">
    <source>
        <dbReference type="ARBA" id="ARBA00023004"/>
    </source>
</evidence>
<dbReference type="InterPro" id="IPR010376">
    <property type="entry name" value="GBBH-like_N"/>
</dbReference>
<evidence type="ECO:0000256" key="9">
    <source>
        <dbReference type="ARBA" id="ARBA00023002"/>
    </source>
</evidence>
<keyword evidence="8" id="KW-0223">Dioxygenase</keyword>
<organism evidence="18 19">
    <name type="scientific">Batrachochytrium salamandrivorans</name>
    <dbReference type="NCBI Taxonomy" id="1357716"/>
    <lineage>
        <taxon>Eukaryota</taxon>
        <taxon>Fungi</taxon>
        <taxon>Fungi incertae sedis</taxon>
        <taxon>Chytridiomycota</taxon>
        <taxon>Chytridiomycota incertae sedis</taxon>
        <taxon>Chytridiomycetes</taxon>
        <taxon>Rhizophydiales</taxon>
        <taxon>Rhizophydiales incertae sedis</taxon>
        <taxon>Batrachochytrium</taxon>
    </lineage>
</organism>
<dbReference type="Gene3D" id="3.30.2020.30">
    <property type="match status" value="1"/>
</dbReference>
<proteinExistence type="inferred from homology"/>
<evidence type="ECO:0000256" key="1">
    <source>
        <dbReference type="ARBA" id="ARBA00001954"/>
    </source>
</evidence>
<evidence type="ECO:0000256" key="6">
    <source>
        <dbReference type="ARBA" id="ARBA00022723"/>
    </source>
</evidence>
<evidence type="ECO:0000259" key="17">
    <source>
        <dbReference type="Pfam" id="PF06155"/>
    </source>
</evidence>
<keyword evidence="7" id="KW-0124">Carnitine biosynthesis</keyword>
<evidence type="ECO:0000256" key="13">
    <source>
        <dbReference type="ARBA" id="ARBA00032283"/>
    </source>
</evidence>